<dbReference type="EMBL" id="JAWQEG010003541">
    <property type="protein sequence ID" value="KAK3865652.1"/>
    <property type="molecule type" value="Genomic_DNA"/>
</dbReference>
<proteinExistence type="predicted"/>
<evidence type="ECO:0000313" key="1">
    <source>
        <dbReference type="EMBL" id="KAK3865652.1"/>
    </source>
</evidence>
<keyword evidence="2" id="KW-1185">Reference proteome</keyword>
<protein>
    <submittedName>
        <fullName evidence="1">Uncharacterized protein</fullName>
    </submittedName>
</protein>
<sequence length="74" mass="8681">MRGWRRRCGPRRCNNIQPVTETQVVEVVKFMKQTLTKTETRRHVTTQLIQAPTKTIVKVVNDCPTNTRPVYPSW</sequence>
<dbReference type="AlphaFoldDB" id="A0AAE1F2C7"/>
<accession>A0AAE1F2C7</accession>
<organism evidence="1 2">
    <name type="scientific">Petrolisthes cinctipes</name>
    <name type="common">Flat porcelain crab</name>
    <dbReference type="NCBI Taxonomy" id="88211"/>
    <lineage>
        <taxon>Eukaryota</taxon>
        <taxon>Metazoa</taxon>
        <taxon>Ecdysozoa</taxon>
        <taxon>Arthropoda</taxon>
        <taxon>Crustacea</taxon>
        <taxon>Multicrustacea</taxon>
        <taxon>Malacostraca</taxon>
        <taxon>Eumalacostraca</taxon>
        <taxon>Eucarida</taxon>
        <taxon>Decapoda</taxon>
        <taxon>Pleocyemata</taxon>
        <taxon>Anomura</taxon>
        <taxon>Galatheoidea</taxon>
        <taxon>Porcellanidae</taxon>
        <taxon>Petrolisthes</taxon>
    </lineage>
</organism>
<gene>
    <name evidence="1" type="ORF">Pcinc_028746</name>
</gene>
<comment type="caution">
    <text evidence="1">The sequence shown here is derived from an EMBL/GenBank/DDBJ whole genome shotgun (WGS) entry which is preliminary data.</text>
</comment>
<dbReference type="Proteomes" id="UP001286313">
    <property type="component" value="Unassembled WGS sequence"/>
</dbReference>
<name>A0AAE1F2C7_PETCI</name>
<evidence type="ECO:0000313" key="2">
    <source>
        <dbReference type="Proteomes" id="UP001286313"/>
    </source>
</evidence>
<reference evidence="1" key="1">
    <citation type="submission" date="2023-10" db="EMBL/GenBank/DDBJ databases">
        <title>Genome assemblies of two species of porcelain crab, Petrolisthes cinctipes and Petrolisthes manimaculis (Anomura: Porcellanidae).</title>
        <authorList>
            <person name="Angst P."/>
        </authorList>
    </citation>
    <scope>NUCLEOTIDE SEQUENCE</scope>
    <source>
        <strain evidence="1">PB745_01</strain>
        <tissue evidence="1">Gill</tissue>
    </source>
</reference>